<evidence type="ECO:0000256" key="1">
    <source>
        <dbReference type="ARBA" id="ARBA00022614"/>
    </source>
</evidence>
<dbReference type="Gene3D" id="3.80.10.10">
    <property type="entry name" value="Ribonuclease Inhibitor"/>
    <property type="match status" value="1"/>
</dbReference>
<feature type="compositionally biased region" description="Low complexity" evidence="3">
    <location>
        <begin position="794"/>
        <end position="809"/>
    </location>
</feature>
<evidence type="ECO:0000256" key="3">
    <source>
        <dbReference type="SAM" id="MobiDB-lite"/>
    </source>
</evidence>
<dbReference type="Proteomes" id="UP000327167">
    <property type="component" value="Unassembled WGS sequence"/>
</dbReference>
<dbReference type="EMBL" id="CABVHJ010000015">
    <property type="protein sequence ID" value="VVN19752.1"/>
    <property type="molecule type" value="Genomic_DNA"/>
</dbReference>
<organism evidence="4 5">
    <name type="scientific">Pseudomonas fluorescens</name>
    <dbReference type="NCBI Taxonomy" id="294"/>
    <lineage>
        <taxon>Bacteria</taxon>
        <taxon>Pseudomonadati</taxon>
        <taxon>Pseudomonadota</taxon>
        <taxon>Gammaproteobacteria</taxon>
        <taxon>Pseudomonadales</taxon>
        <taxon>Pseudomonadaceae</taxon>
        <taxon>Pseudomonas</taxon>
    </lineage>
</organism>
<dbReference type="PANTHER" id="PTHR48051">
    <property type="match status" value="1"/>
</dbReference>
<evidence type="ECO:0000256" key="2">
    <source>
        <dbReference type="ARBA" id="ARBA00022737"/>
    </source>
</evidence>
<keyword evidence="1" id="KW-0433">Leucine-rich repeat</keyword>
<keyword evidence="2" id="KW-0677">Repeat</keyword>
<dbReference type="SUPFAM" id="SSF52058">
    <property type="entry name" value="L domain-like"/>
    <property type="match status" value="1"/>
</dbReference>
<evidence type="ECO:0008006" key="6">
    <source>
        <dbReference type="Google" id="ProtNLM"/>
    </source>
</evidence>
<feature type="region of interest" description="Disordered" evidence="3">
    <location>
        <begin position="1"/>
        <end position="37"/>
    </location>
</feature>
<dbReference type="GO" id="GO:0005737">
    <property type="term" value="C:cytoplasm"/>
    <property type="evidence" value="ECO:0007669"/>
    <property type="project" value="TreeGrafter"/>
</dbReference>
<dbReference type="PANTHER" id="PTHR48051:SF1">
    <property type="entry name" value="RAS SUPPRESSOR PROTEIN 1"/>
    <property type="match status" value="1"/>
</dbReference>
<evidence type="ECO:0000313" key="4">
    <source>
        <dbReference type="EMBL" id="VVN19752.1"/>
    </source>
</evidence>
<feature type="compositionally biased region" description="Acidic residues" evidence="3">
    <location>
        <begin position="783"/>
        <end position="793"/>
    </location>
</feature>
<proteinExistence type="predicted"/>
<sequence>MTGKPPKVKPVPAPTKTPDFNVEGTHRLPSASSALPPPPIPRPLEPLHPYFGPDPVAVTPAIRVSVSPRSSTINDFAMHATTSSLADYWIPTPQSLDEADAHGIRLVKQRQYVAVADDHIVQVVLDARSGLFRATLASELDPSGPLMKWDSEGRFWIPLASDVTPPTDSISAQTAQLFRRMGRSVAQFSDVMVDRMLAVSGVNESLLRDVLVNDRPAPFLLEDTLRRFELDQKIQAQGRGTVAERFARFKDLEDAFESDCDEHTLRMRRVFPDLPKTAALAIWRNTGAAERLHMFNEPGMPQRVAKEALVALRDIRLARAAEGIYLEAISNPDSDRLVLHMLGNLANWPRQTRIEIRQGAMDGDVLGAIGDVWSPIRHVLIRQDDGYVIQNSDAQSPQGSKDLYSTLWRLLLPGDRQMLGVTDVGGAALQHLIHAQPLPPRQTVSELLGLAPLPVTVDPAAAQYRQTGPLRGGGDNNPRSTRSVADRVRDLYPHLPEEDVKTFITERLKSDPSGVLIRLEKEFATLRDELAIWTAEGVPPHSQAFEPEGAPAPAERRQARAQFSTKLQDIWQRKSVSKWEEGHYQFSHYVDFSGELPRLSTRFEYVTELILTANEPGARIGAFLDSFPNIQCLGIVGIEMEEFASGIFQMRQLSELTLDGCSLKLSEVTVEGLSRIETLTRLNLSNNPLTVAPQVGYMTGLTDLMVYKTNLSSLPSGVDRLRKLQVMALHDNNFSDVGDELFEIPDTQDLFIGLLGNPLSDVSRQRINQYLEHSSLDRKVEIQTEDAVSESDSDSQSSESGFSTGSDSD</sequence>
<dbReference type="InterPro" id="IPR032675">
    <property type="entry name" value="LRR_dom_sf"/>
</dbReference>
<gene>
    <name evidence="4" type="ORF">PS655_04286</name>
</gene>
<dbReference type="AlphaFoldDB" id="A0A5E6VN84"/>
<protein>
    <recommendedName>
        <fullName evidence="6">Leucine-rich repeat domain-containing protein</fullName>
    </recommendedName>
</protein>
<evidence type="ECO:0000313" key="5">
    <source>
        <dbReference type="Proteomes" id="UP000327167"/>
    </source>
</evidence>
<dbReference type="InterPro" id="IPR050216">
    <property type="entry name" value="LRR_domain-containing"/>
</dbReference>
<name>A0A5E6VN84_PSEFL</name>
<reference evidence="4 5" key="1">
    <citation type="submission" date="2019-09" db="EMBL/GenBank/DDBJ databases">
        <authorList>
            <person name="Chandra G."/>
            <person name="Truman W A."/>
        </authorList>
    </citation>
    <scope>NUCLEOTIDE SEQUENCE [LARGE SCALE GENOMIC DNA]</scope>
    <source>
        <strain evidence="4">PS655</strain>
    </source>
</reference>
<accession>A0A5E6VN84</accession>
<feature type="region of interest" description="Disordered" evidence="3">
    <location>
        <begin position="782"/>
        <end position="809"/>
    </location>
</feature>